<dbReference type="GO" id="GO:0016405">
    <property type="term" value="F:CoA-ligase activity"/>
    <property type="evidence" value="ECO:0007669"/>
    <property type="project" value="TreeGrafter"/>
</dbReference>
<dbReference type="VEuPathDB" id="FungiDB:F9C07_2285848"/>
<dbReference type="InterPro" id="IPR042099">
    <property type="entry name" value="ANL_N_sf"/>
</dbReference>
<dbReference type="Gene3D" id="3.40.50.12780">
    <property type="entry name" value="N-terminal domain of ligase-like"/>
    <property type="match status" value="1"/>
</dbReference>
<dbReference type="VEuPathDB" id="FungiDB:AFLA_008593"/>
<dbReference type="SUPFAM" id="SSF56801">
    <property type="entry name" value="Acetyl-CoA synthetase-like"/>
    <property type="match status" value="1"/>
</dbReference>
<dbReference type="Proteomes" id="UP000325434">
    <property type="component" value="Unassembled WGS sequence"/>
</dbReference>
<dbReference type="EMBL" id="ML734671">
    <property type="protein sequence ID" value="KAB8242123.1"/>
    <property type="molecule type" value="Genomic_DNA"/>
</dbReference>
<dbReference type="Gene3D" id="3.30.300.30">
    <property type="match status" value="1"/>
</dbReference>
<accession>A0A5N6GNV2</accession>
<name>A0A5N6GNV2_ASPFL</name>
<dbReference type="PANTHER" id="PTHR24096:SF149">
    <property type="entry name" value="AMP-BINDING DOMAIN-CONTAINING PROTEIN-RELATED"/>
    <property type="match status" value="1"/>
</dbReference>
<evidence type="ECO:0000256" key="1">
    <source>
        <dbReference type="ARBA" id="ARBA00006432"/>
    </source>
</evidence>
<gene>
    <name evidence="3" type="ORF">BDV35DRAFT_397063</name>
</gene>
<comment type="similarity">
    <text evidence="1">Belongs to the ATP-dependent AMP-binding enzyme family.</text>
</comment>
<reference evidence="3" key="1">
    <citation type="submission" date="2019-04" db="EMBL/GenBank/DDBJ databases">
        <title>Friends and foes A comparative genomics study of 23 Aspergillus species from section Flavi.</title>
        <authorList>
            <consortium name="DOE Joint Genome Institute"/>
            <person name="Kjaerbolling I."/>
            <person name="Vesth T."/>
            <person name="Frisvad J.C."/>
            <person name="Nybo J.L."/>
            <person name="Theobald S."/>
            <person name="Kildgaard S."/>
            <person name="Isbrandt T."/>
            <person name="Kuo A."/>
            <person name="Sato A."/>
            <person name="Lyhne E.K."/>
            <person name="Kogle M.E."/>
            <person name="Wiebenga A."/>
            <person name="Kun R.S."/>
            <person name="Lubbers R.J."/>
            <person name="Makela M.R."/>
            <person name="Barry K."/>
            <person name="Chovatia M."/>
            <person name="Clum A."/>
            <person name="Daum C."/>
            <person name="Haridas S."/>
            <person name="He G."/>
            <person name="LaButti K."/>
            <person name="Lipzen A."/>
            <person name="Mondo S."/>
            <person name="Riley R."/>
            <person name="Salamov A."/>
            <person name="Simmons B.A."/>
            <person name="Magnuson J.K."/>
            <person name="Henrissat B."/>
            <person name="Mortensen U.H."/>
            <person name="Larsen T.O."/>
            <person name="Devries R.P."/>
            <person name="Grigoriev I.V."/>
            <person name="Machida M."/>
            <person name="Baker S.E."/>
            <person name="Andersen M.R."/>
        </authorList>
    </citation>
    <scope>NUCLEOTIDE SEQUENCE [LARGE SCALE GENOMIC DNA]</scope>
    <source>
        <strain evidence="3">CBS 121.62</strain>
    </source>
</reference>
<dbReference type="AlphaFoldDB" id="A0A5N6GNV2"/>
<evidence type="ECO:0000313" key="3">
    <source>
        <dbReference type="EMBL" id="KAB8242123.1"/>
    </source>
</evidence>
<sequence length="363" mass="40851">MEAKYMTTPDDGSDPREVQTGEVGELYLRGPNIFLGYHKNPSATADSISKDGWFRTGDVGYQDFKRNFFITDRVKELIEYKGFQVAPAELRGILVGHAAVNDVAVIQLTSKMDVRKVVILTGPWNRTMEVLWMHRPVPAGFREISKRTMLASTLGALLDIIIHFEPAFEALLPEDRLSNECARSNWLDNANFGHRNLSRKQSIAAIQRSSSMRELVLLMNPNHDKMFGWNFLYLLNSPNGTIEFRRGAACTSAQQAFVYIEIAMSFIEASVQLGSPENLETAPGTVGGLNQFISAARLSNNVPGLYDSRYLSLFFGNKTDGTFREPKPLGKLSAYQLNKLNKKKEDDKKNVAMVKMLHEPYWS</sequence>
<evidence type="ECO:0000256" key="2">
    <source>
        <dbReference type="ARBA" id="ARBA00022598"/>
    </source>
</evidence>
<dbReference type="InterPro" id="IPR045851">
    <property type="entry name" value="AMP-bd_C_sf"/>
</dbReference>
<dbReference type="VEuPathDB" id="FungiDB:F9C07_2235251"/>
<protein>
    <submittedName>
        <fullName evidence="3">Uncharacterized protein</fullName>
    </submittedName>
</protein>
<keyword evidence="2" id="KW-0436">Ligase</keyword>
<dbReference type="PANTHER" id="PTHR24096">
    <property type="entry name" value="LONG-CHAIN-FATTY-ACID--COA LIGASE"/>
    <property type="match status" value="1"/>
</dbReference>
<proteinExistence type="inferred from homology"/>
<organism evidence="3">
    <name type="scientific">Aspergillus flavus</name>
    <dbReference type="NCBI Taxonomy" id="5059"/>
    <lineage>
        <taxon>Eukaryota</taxon>
        <taxon>Fungi</taxon>
        <taxon>Dikarya</taxon>
        <taxon>Ascomycota</taxon>
        <taxon>Pezizomycotina</taxon>
        <taxon>Eurotiomycetes</taxon>
        <taxon>Eurotiomycetidae</taxon>
        <taxon>Eurotiales</taxon>
        <taxon>Aspergillaceae</taxon>
        <taxon>Aspergillus</taxon>
        <taxon>Aspergillus subgen. Circumdati</taxon>
    </lineage>
</organism>